<protein>
    <recommendedName>
        <fullName evidence="5">Exo-alpha-sialidase</fullName>
    </recommendedName>
</protein>
<evidence type="ECO:0000256" key="1">
    <source>
        <dbReference type="SAM" id="MobiDB-lite"/>
    </source>
</evidence>
<evidence type="ECO:0000313" key="4">
    <source>
        <dbReference type="Proteomes" id="UP000612585"/>
    </source>
</evidence>
<reference evidence="3" key="1">
    <citation type="submission" date="2021-01" db="EMBL/GenBank/DDBJ databases">
        <title>Whole genome shotgun sequence of Virgisporangium aurantiacum NBRC 16421.</title>
        <authorList>
            <person name="Komaki H."/>
            <person name="Tamura T."/>
        </authorList>
    </citation>
    <scope>NUCLEOTIDE SEQUENCE</scope>
    <source>
        <strain evidence="3">NBRC 16421</strain>
    </source>
</reference>
<proteinExistence type="predicted"/>
<feature type="compositionally biased region" description="Basic and acidic residues" evidence="1">
    <location>
        <begin position="30"/>
        <end position="40"/>
    </location>
</feature>
<dbReference type="AlphaFoldDB" id="A0A8J4E392"/>
<evidence type="ECO:0000313" key="3">
    <source>
        <dbReference type="EMBL" id="GIJ59728.1"/>
    </source>
</evidence>
<feature type="region of interest" description="Disordered" evidence="1">
    <location>
        <begin position="30"/>
        <end position="49"/>
    </location>
</feature>
<feature type="chain" id="PRO_5035152169" description="Exo-alpha-sialidase" evidence="2">
    <location>
        <begin position="28"/>
        <end position="374"/>
    </location>
</feature>
<keyword evidence="2" id="KW-0732">Signal</keyword>
<sequence length="374" mass="39064">MPARPGLRRPAAVLAAVVVLAVGGAGSCDPEEKPTVDASRRAPSAPTGPVLRASFERHSELAVAEGLRPQVMEFATAYTGYVLFTGCAQVCGGALFVTFDGGQSWLERTLPFERADSVNFWLVDAGTIIVSARPGGWFRSTDSGRTFVRGGAGDEPGPADYARGPSVGCVERKQECPRVLLLDGVPAPVQPPLPGELRGVSRGSDGRLFAASAAGAVVTTATSADGGHTWTPLGGPVTVPAPGPPANATSLSVSLSVSPDGKDVWLLANTAESLTVYLWEPAGWREVKRGIAVNARQLGEVAVGQRVLAVASTRFSYLYADGEFRNADRPSNALSVRLLGDGTLMTSTAPSDVWLGTGDAAARLWSRITVDPQW</sequence>
<dbReference type="EMBL" id="BOPG01000048">
    <property type="protein sequence ID" value="GIJ59728.1"/>
    <property type="molecule type" value="Genomic_DNA"/>
</dbReference>
<feature type="signal peptide" evidence="2">
    <location>
        <begin position="1"/>
        <end position="27"/>
    </location>
</feature>
<dbReference type="InterPro" id="IPR015943">
    <property type="entry name" value="WD40/YVTN_repeat-like_dom_sf"/>
</dbReference>
<evidence type="ECO:0008006" key="5">
    <source>
        <dbReference type="Google" id="ProtNLM"/>
    </source>
</evidence>
<keyword evidence="4" id="KW-1185">Reference proteome</keyword>
<evidence type="ECO:0000256" key="2">
    <source>
        <dbReference type="SAM" id="SignalP"/>
    </source>
</evidence>
<dbReference type="SUPFAM" id="SSF110296">
    <property type="entry name" value="Oligoxyloglucan reducing end-specific cellobiohydrolase"/>
    <property type="match status" value="1"/>
</dbReference>
<dbReference type="PROSITE" id="PS51257">
    <property type="entry name" value="PROKAR_LIPOPROTEIN"/>
    <property type="match status" value="1"/>
</dbReference>
<gene>
    <name evidence="3" type="ORF">Vau01_072440</name>
</gene>
<accession>A0A8J4E392</accession>
<organism evidence="3 4">
    <name type="scientific">Virgisporangium aurantiacum</name>
    <dbReference type="NCBI Taxonomy" id="175570"/>
    <lineage>
        <taxon>Bacteria</taxon>
        <taxon>Bacillati</taxon>
        <taxon>Actinomycetota</taxon>
        <taxon>Actinomycetes</taxon>
        <taxon>Micromonosporales</taxon>
        <taxon>Micromonosporaceae</taxon>
        <taxon>Virgisporangium</taxon>
    </lineage>
</organism>
<dbReference type="Proteomes" id="UP000612585">
    <property type="component" value="Unassembled WGS sequence"/>
</dbReference>
<dbReference type="Gene3D" id="2.130.10.10">
    <property type="entry name" value="YVTN repeat-like/Quinoprotein amine dehydrogenase"/>
    <property type="match status" value="1"/>
</dbReference>
<dbReference type="RefSeq" id="WP_204002658.1">
    <property type="nucleotide sequence ID" value="NZ_BOPG01000048.1"/>
</dbReference>
<comment type="caution">
    <text evidence="3">The sequence shown here is derived from an EMBL/GenBank/DDBJ whole genome shotgun (WGS) entry which is preliminary data.</text>
</comment>
<name>A0A8J4E392_9ACTN</name>